<dbReference type="HOGENOM" id="CLU_1193501_0_0_7"/>
<dbReference type="RefSeq" id="WP_023927073.1">
    <property type="nucleotide sequence ID" value="NZ_KI669454.1"/>
</dbReference>
<accession>V8CCC9</accession>
<feature type="region of interest" description="Disordered" evidence="1">
    <location>
        <begin position="44"/>
        <end position="79"/>
    </location>
</feature>
<keyword evidence="3" id="KW-1185">Reference proteome</keyword>
<name>V8CCC9_9HELI</name>
<gene>
    <name evidence="2" type="ORF">HMPREF2086_00393</name>
</gene>
<evidence type="ECO:0000313" key="3">
    <source>
        <dbReference type="Proteomes" id="UP000018731"/>
    </source>
</evidence>
<feature type="compositionally biased region" description="Polar residues" evidence="1">
    <location>
        <begin position="47"/>
        <end position="57"/>
    </location>
</feature>
<evidence type="ECO:0000313" key="2">
    <source>
        <dbReference type="EMBL" id="ETD25058.1"/>
    </source>
</evidence>
<evidence type="ECO:0000256" key="1">
    <source>
        <dbReference type="SAM" id="MobiDB-lite"/>
    </source>
</evidence>
<comment type="caution">
    <text evidence="2">The sequence shown here is derived from an EMBL/GenBank/DDBJ whole genome shotgun (WGS) entry which is preliminary data.</text>
</comment>
<reference evidence="2 3" key="1">
    <citation type="journal article" date="2014" name="Genome Announc.">
        <title>Draft genome sequences of six enterohepatic helicobacter species isolated from humans and one from rhesus macaques.</title>
        <authorList>
            <person name="Shen Z."/>
            <person name="Sheh A."/>
            <person name="Young S.K."/>
            <person name="Abouelliel A."/>
            <person name="Ward D.V."/>
            <person name="Earl A.M."/>
            <person name="Fox J.G."/>
        </authorList>
    </citation>
    <scope>NUCLEOTIDE SEQUENCE [LARGE SCALE GENOMIC DNA]</scope>
    <source>
        <strain evidence="2 3">MIT 99-5501</strain>
    </source>
</reference>
<proteinExistence type="predicted"/>
<dbReference type="Proteomes" id="UP000018731">
    <property type="component" value="Unassembled WGS sequence"/>
</dbReference>
<protein>
    <submittedName>
        <fullName evidence="2">Uncharacterized protein</fullName>
    </submittedName>
</protein>
<dbReference type="PATRIC" id="fig|1357400.3.peg.538"/>
<dbReference type="EMBL" id="AZJI01000001">
    <property type="protein sequence ID" value="ETD25058.1"/>
    <property type="molecule type" value="Genomic_DNA"/>
</dbReference>
<dbReference type="OrthoDB" id="5329840at2"/>
<organism evidence="2 3">
    <name type="scientific">Helicobacter macacae MIT 99-5501</name>
    <dbReference type="NCBI Taxonomy" id="1357400"/>
    <lineage>
        <taxon>Bacteria</taxon>
        <taxon>Pseudomonadati</taxon>
        <taxon>Campylobacterota</taxon>
        <taxon>Epsilonproteobacteria</taxon>
        <taxon>Campylobacterales</taxon>
        <taxon>Helicobacteraceae</taxon>
        <taxon>Helicobacter</taxon>
    </lineage>
</organism>
<feature type="compositionally biased region" description="Basic and acidic residues" evidence="1">
    <location>
        <begin position="60"/>
        <end position="75"/>
    </location>
</feature>
<sequence>MHFIWLVFFICVAPLFGKSAKSQFSLQMPEEVAKIYYEMKGLDMNGGKNTSQKEQNPQNSDDKKSKKQKAKEEKKAKKGAKNKNIEYFIDSKKSQKSAQTTHYFPNDVPPPIEQPPSFEEIIARNVNEYPQNQQLCQMGDKKACFFAGQAILYTGGDLGSAQQYYWLSCALGMQLACDEYSKISMSVDMLYRQYFQRWQRKVWVGDIITKKGKYIELQKVRPAYQIRNMQPR</sequence>
<dbReference type="AlphaFoldDB" id="V8CCC9"/>